<gene>
    <name evidence="10" type="ORF">DASB73_006700</name>
</gene>
<reference evidence="10 11" key="1">
    <citation type="journal article" date="2023" name="Elife">
        <title>Identification of key yeast species and microbe-microbe interactions impacting larval growth of Drosophila in the wild.</title>
        <authorList>
            <person name="Mure A."/>
            <person name="Sugiura Y."/>
            <person name="Maeda R."/>
            <person name="Honda K."/>
            <person name="Sakurai N."/>
            <person name="Takahashi Y."/>
            <person name="Watada M."/>
            <person name="Katoh T."/>
            <person name="Gotoh A."/>
            <person name="Gotoh Y."/>
            <person name="Taniguchi I."/>
            <person name="Nakamura K."/>
            <person name="Hayashi T."/>
            <person name="Katayama T."/>
            <person name="Uemura T."/>
            <person name="Hattori Y."/>
        </authorList>
    </citation>
    <scope>NUCLEOTIDE SEQUENCE [LARGE SCALE GENOMIC DNA]</scope>
    <source>
        <strain evidence="10 11">SB-73</strain>
    </source>
</reference>
<evidence type="ECO:0000256" key="5">
    <source>
        <dbReference type="ARBA" id="ARBA00022692"/>
    </source>
</evidence>
<evidence type="ECO:0000256" key="6">
    <source>
        <dbReference type="ARBA" id="ARBA00022824"/>
    </source>
</evidence>
<dbReference type="AlphaFoldDB" id="A0AAV5RER2"/>
<feature type="transmembrane region" description="Helical" evidence="9">
    <location>
        <begin position="190"/>
        <end position="207"/>
    </location>
</feature>
<sequence length="387" mass="44428">MRLLLILLSYVGLRICLHVLFPNLWVSLSSFVELCTPISSFRSTKEGLYLFNQLSVSPYKGNIFQQSPLMIALFTIVPEQLHFLVFTFVDVFAAYNLASFASTNMSYSPSVVAASYLFNPFSLLSSLANSTNVIGNSCICASLGFLGKKKAAKSIFFFSLACVLMVYPFYLSFNYIILAAEWCNSRWYSVTFKFLFFICCFFTLAFIPFQSWKFLNSQFVSAIVMRDLSRPNIGLWWYFFIELFSEFRPFYTCVFQLYLVSLQVPLAIRFPKQKLFAFTLLVGFLATFKPYPELSDIGLYITMLLLNKPVFDLMHHKVYEILGFVYFAALSPAFYYLWISSGSGNANFFYAINLVYAATMIVLFSDHTWAAIRYEYDGGKDKTVTQI</sequence>
<keyword evidence="8 9" id="KW-0472">Membrane</keyword>
<keyword evidence="6" id="KW-0256">Endoplasmic reticulum</keyword>
<evidence type="ECO:0000256" key="4">
    <source>
        <dbReference type="ARBA" id="ARBA00022502"/>
    </source>
</evidence>
<dbReference type="InterPro" id="IPR009600">
    <property type="entry name" value="PIG-U"/>
</dbReference>
<keyword evidence="5 9" id="KW-0812">Transmembrane</keyword>
<feature type="transmembrane region" description="Helical" evidence="9">
    <location>
        <begin position="321"/>
        <end position="339"/>
    </location>
</feature>
<comment type="subcellular location">
    <subcellularLocation>
        <location evidence="1">Endoplasmic reticulum membrane</location>
        <topology evidence="1">Multi-pass membrane protein</topology>
    </subcellularLocation>
</comment>
<proteinExistence type="inferred from homology"/>
<name>A0AAV5RER2_STABA</name>
<evidence type="ECO:0000256" key="9">
    <source>
        <dbReference type="SAM" id="Phobius"/>
    </source>
</evidence>
<comment type="similarity">
    <text evidence="3">Belongs to the PIGU family.</text>
</comment>
<evidence type="ECO:0000256" key="2">
    <source>
        <dbReference type="ARBA" id="ARBA00004687"/>
    </source>
</evidence>
<dbReference type="PANTHER" id="PTHR13121">
    <property type="entry name" value="GPI TRANSAMIDASE COMPONENT PIG-U"/>
    <property type="match status" value="1"/>
</dbReference>
<dbReference type="GO" id="GO:0016255">
    <property type="term" value="P:attachment of GPI anchor to protein"/>
    <property type="evidence" value="ECO:0007669"/>
    <property type="project" value="InterPro"/>
</dbReference>
<organism evidence="10 11">
    <name type="scientific">Starmerella bacillaris</name>
    <name type="common">Yeast</name>
    <name type="synonym">Candida zemplinina</name>
    <dbReference type="NCBI Taxonomy" id="1247836"/>
    <lineage>
        <taxon>Eukaryota</taxon>
        <taxon>Fungi</taxon>
        <taxon>Dikarya</taxon>
        <taxon>Ascomycota</taxon>
        <taxon>Saccharomycotina</taxon>
        <taxon>Dipodascomycetes</taxon>
        <taxon>Dipodascales</taxon>
        <taxon>Trichomonascaceae</taxon>
        <taxon>Starmerella</taxon>
    </lineage>
</organism>
<dbReference type="Proteomes" id="UP001362899">
    <property type="component" value="Unassembled WGS sequence"/>
</dbReference>
<feature type="transmembrane region" description="Helical" evidence="9">
    <location>
        <begin position="345"/>
        <end position="364"/>
    </location>
</feature>
<evidence type="ECO:0000313" key="11">
    <source>
        <dbReference type="Proteomes" id="UP001362899"/>
    </source>
</evidence>
<protein>
    <submittedName>
        <fullName evidence="10">GPI-anchor transamidase subunit</fullName>
    </submittedName>
</protein>
<evidence type="ECO:0000256" key="3">
    <source>
        <dbReference type="ARBA" id="ARBA00010026"/>
    </source>
</evidence>
<evidence type="ECO:0000256" key="8">
    <source>
        <dbReference type="ARBA" id="ARBA00023136"/>
    </source>
</evidence>
<evidence type="ECO:0000313" key="10">
    <source>
        <dbReference type="EMBL" id="GMM49712.1"/>
    </source>
</evidence>
<evidence type="ECO:0000256" key="1">
    <source>
        <dbReference type="ARBA" id="ARBA00004477"/>
    </source>
</evidence>
<dbReference type="GO" id="GO:0042765">
    <property type="term" value="C:GPI-anchor transamidase complex"/>
    <property type="evidence" value="ECO:0007669"/>
    <property type="project" value="InterPro"/>
</dbReference>
<dbReference type="GO" id="GO:0006506">
    <property type="term" value="P:GPI anchor biosynthetic process"/>
    <property type="evidence" value="ECO:0007669"/>
    <property type="project" value="UniProtKB-KW"/>
</dbReference>
<dbReference type="PANTHER" id="PTHR13121:SF0">
    <property type="entry name" value="PHOSPHATIDYLINOSITOL GLYCAN ANCHOR BIOSYNTHESIS CLASS U PROTEIN"/>
    <property type="match status" value="1"/>
</dbReference>
<keyword evidence="4" id="KW-0337">GPI-anchor biosynthesis</keyword>
<comment type="pathway">
    <text evidence="2">Glycolipid biosynthesis; glycosylphosphatidylinositol-anchor biosynthesis.</text>
</comment>
<keyword evidence="7 9" id="KW-1133">Transmembrane helix</keyword>
<feature type="transmembrane region" description="Helical" evidence="9">
    <location>
        <begin position="155"/>
        <end position="178"/>
    </location>
</feature>
<evidence type="ECO:0000256" key="7">
    <source>
        <dbReference type="ARBA" id="ARBA00022989"/>
    </source>
</evidence>
<comment type="caution">
    <text evidence="10">The sequence shown here is derived from an EMBL/GenBank/DDBJ whole genome shotgun (WGS) entry which is preliminary data.</text>
</comment>
<keyword evidence="11" id="KW-1185">Reference proteome</keyword>
<accession>A0AAV5RER2</accession>
<dbReference type="EMBL" id="BTGC01000003">
    <property type="protein sequence ID" value="GMM49712.1"/>
    <property type="molecule type" value="Genomic_DNA"/>
</dbReference>
<dbReference type="Pfam" id="PF06728">
    <property type="entry name" value="PIG-U"/>
    <property type="match status" value="1"/>
</dbReference>